<protein>
    <submittedName>
        <fullName evidence="1">Uncharacterized protein</fullName>
    </submittedName>
</protein>
<gene>
    <name evidence="1" type="ORF">CIPAW_09G182900</name>
</gene>
<keyword evidence="2" id="KW-1185">Reference proteome</keyword>
<accession>A0A8T1PLQ9</accession>
<comment type="caution">
    <text evidence="1">The sequence shown here is derived from an EMBL/GenBank/DDBJ whole genome shotgun (WGS) entry which is preliminary data.</text>
</comment>
<name>A0A8T1PLQ9_CARIL</name>
<sequence length="39" mass="4484">MEVFLKLRYEITKVEQIFVVGNSGKNFEIILVKCLGLLV</sequence>
<evidence type="ECO:0000313" key="2">
    <source>
        <dbReference type="Proteomes" id="UP000811609"/>
    </source>
</evidence>
<dbReference type="AlphaFoldDB" id="A0A8T1PLQ9"/>
<dbReference type="EMBL" id="CM031817">
    <property type="protein sequence ID" value="KAG6643048.1"/>
    <property type="molecule type" value="Genomic_DNA"/>
</dbReference>
<organism evidence="1 2">
    <name type="scientific">Carya illinoinensis</name>
    <name type="common">Pecan</name>
    <dbReference type="NCBI Taxonomy" id="32201"/>
    <lineage>
        <taxon>Eukaryota</taxon>
        <taxon>Viridiplantae</taxon>
        <taxon>Streptophyta</taxon>
        <taxon>Embryophyta</taxon>
        <taxon>Tracheophyta</taxon>
        <taxon>Spermatophyta</taxon>
        <taxon>Magnoliopsida</taxon>
        <taxon>eudicotyledons</taxon>
        <taxon>Gunneridae</taxon>
        <taxon>Pentapetalae</taxon>
        <taxon>rosids</taxon>
        <taxon>fabids</taxon>
        <taxon>Fagales</taxon>
        <taxon>Juglandaceae</taxon>
        <taxon>Carya</taxon>
    </lineage>
</organism>
<evidence type="ECO:0000313" key="1">
    <source>
        <dbReference type="EMBL" id="KAG6643048.1"/>
    </source>
</evidence>
<proteinExistence type="predicted"/>
<reference evidence="1" key="1">
    <citation type="submission" date="2020-12" db="EMBL/GenBank/DDBJ databases">
        <title>WGS assembly of Carya illinoinensis cv. Pawnee.</title>
        <authorList>
            <person name="Platts A."/>
            <person name="Shu S."/>
            <person name="Wright S."/>
            <person name="Barry K."/>
            <person name="Edger P."/>
            <person name="Pires J.C."/>
            <person name="Schmutz J."/>
        </authorList>
    </citation>
    <scope>NUCLEOTIDE SEQUENCE</scope>
    <source>
        <tissue evidence="1">Leaf</tissue>
    </source>
</reference>
<dbReference type="Proteomes" id="UP000811609">
    <property type="component" value="Chromosome 9"/>
</dbReference>